<dbReference type="SUPFAM" id="SSF49879">
    <property type="entry name" value="SMAD/FHA domain"/>
    <property type="match status" value="1"/>
</dbReference>
<dbReference type="InterPro" id="IPR001841">
    <property type="entry name" value="Znf_RING"/>
</dbReference>
<dbReference type="InterPro" id="IPR008984">
    <property type="entry name" value="SMAD_FHA_dom_sf"/>
</dbReference>
<keyword evidence="1" id="KW-0863">Zinc-finger</keyword>
<dbReference type="Proteomes" id="UP000039324">
    <property type="component" value="Unassembled WGS sequence"/>
</dbReference>
<dbReference type="Gene3D" id="3.30.40.10">
    <property type="entry name" value="Zinc/RING finger domain, C3HC4 (zinc finger)"/>
    <property type="match status" value="1"/>
</dbReference>
<dbReference type="InterPro" id="IPR013083">
    <property type="entry name" value="Znf_RING/FYVE/PHD"/>
</dbReference>
<accession>A0A0G4IQ78</accession>
<sequence>MSNAISNFIAADCAFRNSSSDASREALGNASAELRSAYLPLVDLNNRHIVTSTLKKVGVLLTGQREELEHMSFLSGSVTIDGGRRCRRARTTEANTVDFLAEYSKCDTKRTKASSTGVPAHGIKVLLVGRQRYCDIILDAEDNYCSRITAVVVIIPGHSVIVVDTGSRSGISTMQRATDKPLEHSTRSLRKILYFSWEEAAILEISPYTRLMIWAESCLGCWDRPRGDLRFRPCGHSAFCRTCMEHHHYSSVTQRGDHLCPLCRQPVVHVEYGLYDVATHAQLDTGNG</sequence>
<protein>
    <recommendedName>
        <fullName evidence="2">RING-type domain-containing protein</fullName>
    </recommendedName>
</protein>
<evidence type="ECO:0000259" key="2">
    <source>
        <dbReference type="PROSITE" id="PS50089"/>
    </source>
</evidence>
<feature type="domain" description="RING-type" evidence="2">
    <location>
        <begin position="218"/>
        <end position="264"/>
    </location>
</feature>
<evidence type="ECO:0000313" key="3">
    <source>
        <dbReference type="EMBL" id="CEO97367.1"/>
    </source>
</evidence>
<dbReference type="GO" id="GO:0008270">
    <property type="term" value="F:zinc ion binding"/>
    <property type="evidence" value="ECO:0007669"/>
    <property type="project" value="UniProtKB-KW"/>
</dbReference>
<dbReference type="SMART" id="SM00184">
    <property type="entry name" value="RING"/>
    <property type="match status" value="1"/>
</dbReference>
<keyword evidence="1" id="KW-0479">Metal-binding</keyword>
<name>A0A0G4IQ78_PLABS</name>
<dbReference type="Pfam" id="PF13920">
    <property type="entry name" value="zf-C3HC4_3"/>
    <property type="match status" value="1"/>
</dbReference>
<organism evidence="3 4">
    <name type="scientific">Plasmodiophora brassicae</name>
    <name type="common">Clubroot disease agent</name>
    <dbReference type="NCBI Taxonomy" id="37360"/>
    <lineage>
        <taxon>Eukaryota</taxon>
        <taxon>Sar</taxon>
        <taxon>Rhizaria</taxon>
        <taxon>Endomyxa</taxon>
        <taxon>Phytomyxea</taxon>
        <taxon>Plasmodiophorida</taxon>
        <taxon>Plasmodiophoridae</taxon>
        <taxon>Plasmodiophora</taxon>
    </lineage>
</organism>
<evidence type="ECO:0000313" key="4">
    <source>
        <dbReference type="Proteomes" id="UP000039324"/>
    </source>
</evidence>
<reference evidence="3 4" key="1">
    <citation type="submission" date="2015-02" db="EMBL/GenBank/DDBJ databases">
        <authorList>
            <person name="Chooi Y.-H."/>
        </authorList>
    </citation>
    <scope>NUCLEOTIDE SEQUENCE [LARGE SCALE GENOMIC DNA]</scope>
    <source>
        <strain evidence="3">E3</strain>
    </source>
</reference>
<evidence type="ECO:0000256" key="1">
    <source>
        <dbReference type="PROSITE-ProRule" id="PRU00175"/>
    </source>
</evidence>
<dbReference type="AlphaFoldDB" id="A0A0G4IQ78"/>
<dbReference type="EMBL" id="CDSF01000079">
    <property type="protein sequence ID" value="CEO97367.1"/>
    <property type="molecule type" value="Genomic_DNA"/>
</dbReference>
<gene>
    <name evidence="3" type="ORF">PBRA_000712</name>
</gene>
<keyword evidence="1" id="KW-0862">Zinc</keyword>
<proteinExistence type="predicted"/>
<dbReference type="PROSITE" id="PS50089">
    <property type="entry name" value="ZF_RING_2"/>
    <property type="match status" value="1"/>
</dbReference>
<keyword evidence="4" id="KW-1185">Reference proteome</keyword>
<dbReference type="SUPFAM" id="SSF57850">
    <property type="entry name" value="RING/U-box"/>
    <property type="match status" value="1"/>
</dbReference>